<dbReference type="Proteomes" id="UP000256977">
    <property type="component" value="Unassembled WGS sequence"/>
</dbReference>
<name>A0A3D9HYU8_9BACL</name>
<reference evidence="1 2" key="1">
    <citation type="submission" date="2018-07" db="EMBL/GenBank/DDBJ databases">
        <title>Genomic Encyclopedia of Type Strains, Phase III (KMG-III): the genomes of soil and plant-associated and newly described type strains.</title>
        <authorList>
            <person name="Whitman W."/>
        </authorList>
    </citation>
    <scope>NUCLEOTIDE SEQUENCE [LARGE SCALE GENOMIC DNA]</scope>
    <source>
        <strain evidence="1 2">CECT 7287</strain>
    </source>
</reference>
<dbReference type="SUPFAM" id="SSF159501">
    <property type="entry name" value="EreA/ChaN-like"/>
    <property type="match status" value="1"/>
</dbReference>
<dbReference type="EMBL" id="QRDZ01000048">
    <property type="protein sequence ID" value="RED54541.1"/>
    <property type="molecule type" value="Genomic_DNA"/>
</dbReference>
<dbReference type="PROSITE" id="PS51257">
    <property type="entry name" value="PROKAR_LIPOPROTEIN"/>
    <property type="match status" value="1"/>
</dbReference>
<keyword evidence="2" id="KW-1185">Reference proteome</keyword>
<dbReference type="AlphaFoldDB" id="A0A3D9HYU8"/>
<gene>
    <name evidence="1" type="ORF">DFP98_14812</name>
</gene>
<dbReference type="OrthoDB" id="9810066at2"/>
<accession>A0A3D9HYU8</accession>
<evidence type="ECO:0000313" key="2">
    <source>
        <dbReference type="Proteomes" id="UP000256977"/>
    </source>
</evidence>
<evidence type="ECO:0000313" key="1">
    <source>
        <dbReference type="EMBL" id="RED54541.1"/>
    </source>
</evidence>
<dbReference type="RefSeq" id="WP_116065442.1">
    <property type="nucleotide sequence ID" value="NZ_QRDZ01000048.1"/>
</dbReference>
<proteinExistence type="predicted"/>
<evidence type="ECO:0008006" key="3">
    <source>
        <dbReference type="Google" id="ProtNLM"/>
    </source>
</evidence>
<protein>
    <recommendedName>
        <fullName evidence="3">Erythromycin esterase</fullName>
    </recommendedName>
</protein>
<organism evidence="1 2">
    <name type="scientific">Cohnella phaseoli</name>
    <dbReference type="NCBI Taxonomy" id="456490"/>
    <lineage>
        <taxon>Bacteria</taxon>
        <taxon>Bacillati</taxon>
        <taxon>Bacillota</taxon>
        <taxon>Bacilli</taxon>
        <taxon>Bacillales</taxon>
        <taxon>Paenibacillaceae</taxon>
        <taxon>Cohnella</taxon>
    </lineage>
</organism>
<dbReference type="Gene3D" id="3.40.1660.10">
    <property type="entry name" value="EreA-like (biosynthetic domain)"/>
    <property type="match status" value="1"/>
</dbReference>
<sequence>MNKWNSGAAIGALGTLLLLSACSPKPIDQIRYPDKKIIALGEATHGNKEFTELKLKVFQQLVEQKQVRHSFNHVGVNVGQ</sequence>
<comment type="caution">
    <text evidence="1">The sequence shown here is derived from an EMBL/GenBank/DDBJ whole genome shotgun (WGS) entry which is preliminary data.</text>
</comment>